<comment type="caution">
    <text evidence="3">The sequence shown here is derived from an EMBL/GenBank/DDBJ whole genome shotgun (WGS) entry which is preliminary data.</text>
</comment>
<dbReference type="STRING" id="262209.AWH69_06235"/>
<feature type="domain" description="DnaJ homologue subfamily C member 28 conserved" evidence="2">
    <location>
        <begin position="7"/>
        <end position="69"/>
    </location>
</feature>
<sequence length="158" mass="17973">MQRYESWVEKQIREATERGDFDDLPGAGRPLTGLDDPDPDWWAKRKMAAEGLDTADVLPPALQLRRERAGYPESLLDLTSEDAVRAVLRDYNARVVDERRRPVVGPIPPVLAPTVDVDEVVGQWLELRDRRATAPPEGTEGTAERVVPAPRRRWWRRG</sequence>
<evidence type="ECO:0000313" key="4">
    <source>
        <dbReference type="Proteomes" id="UP000076976"/>
    </source>
</evidence>
<name>A0A176QD96_9MICO</name>
<dbReference type="Proteomes" id="UP000076976">
    <property type="component" value="Unassembled WGS sequence"/>
</dbReference>
<evidence type="ECO:0000313" key="3">
    <source>
        <dbReference type="EMBL" id="OAB87652.1"/>
    </source>
</evidence>
<reference evidence="3 4" key="1">
    <citation type="submission" date="2016-01" db="EMBL/GenBank/DDBJ databases">
        <title>Janibacter melonis strain CD11_4 genome sequencing and assembly.</title>
        <authorList>
            <person name="Nair G.R."/>
            <person name="Kaur G."/>
            <person name="Chander A.M."/>
            <person name="Mayilraj S."/>
        </authorList>
    </citation>
    <scope>NUCLEOTIDE SEQUENCE [LARGE SCALE GENOMIC DNA]</scope>
    <source>
        <strain evidence="3 4">CD11-4</strain>
    </source>
</reference>
<evidence type="ECO:0000259" key="2">
    <source>
        <dbReference type="Pfam" id="PF09350"/>
    </source>
</evidence>
<dbReference type="RefSeq" id="WP_068273216.1">
    <property type="nucleotide sequence ID" value="NZ_LQZG01000002.1"/>
</dbReference>
<organism evidence="3 4">
    <name type="scientific">Janibacter melonis</name>
    <dbReference type="NCBI Taxonomy" id="262209"/>
    <lineage>
        <taxon>Bacteria</taxon>
        <taxon>Bacillati</taxon>
        <taxon>Actinomycetota</taxon>
        <taxon>Actinomycetes</taxon>
        <taxon>Micrococcales</taxon>
        <taxon>Intrasporangiaceae</taxon>
        <taxon>Janibacter</taxon>
    </lineage>
</organism>
<dbReference type="EMBL" id="LQZG01000002">
    <property type="protein sequence ID" value="OAB87652.1"/>
    <property type="molecule type" value="Genomic_DNA"/>
</dbReference>
<dbReference type="AlphaFoldDB" id="A0A176QD96"/>
<keyword evidence="4" id="KW-1185">Reference proteome</keyword>
<dbReference type="Pfam" id="PF09350">
    <property type="entry name" value="DJC28_CD"/>
    <property type="match status" value="1"/>
</dbReference>
<evidence type="ECO:0000256" key="1">
    <source>
        <dbReference type="SAM" id="MobiDB-lite"/>
    </source>
</evidence>
<gene>
    <name evidence="3" type="ORF">AWH69_06235</name>
</gene>
<protein>
    <recommendedName>
        <fullName evidence="2">DnaJ homologue subfamily C member 28 conserved domain-containing protein</fullName>
    </recommendedName>
</protein>
<feature type="region of interest" description="Disordered" evidence="1">
    <location>
        <begin position="15"/>
        <end position="38"/>
    </location>
</feature>
<proteinExistence type="predicted"/>
<dbReference type="InterPro" id="IPR018961">
    <property type="entry name" value="DnaJ_homolog_subfam-C_membr-28"/>
</dbReference>
<accession>A0A176QD96</accession>